<protein>
    <submittedName>
        <fullName evidence="1">Uncharacterized protein</fullName>
    </submittedName>
</protein>
<evidence type="ECO:0000313" key="1">
    <source>
        <dbReference type="EMBL" id="QHS88024.1"/>
    </source>
</evidence>
<sequence length="68" mass="8048">MFIINFLFITGVFNEKRCKATAKDLIDKHFKPEIDYKILLRSKPEEDISDNVNKKWGGYNSDRRHFVG</sequence>
<dbReference type="AlphaFoldDB" id="A0A6C0B849"/>
<reference evidence="1" key="1">
    <citation type="journal article" date="2020" name="Nature">
        <title>Giant virus diversity and host interactions through global metagenomics.</title>
        <authorList>
            <person name="Schulz F."/>
            <person name="Roux S."/>
            <person name="Paez-Espino D."/>
            <person name="Jungbluth S."/>
            <person name="Walsh D.A."/>
            <person name="Denef V.J."/>
            <person name="McMahon K.D."/>
            <person name="Konstantinidis K.T."/>
            <person name="Eloe-Fadrosh E.A."/>
            <person name="Kyrpides N.C."/>
            <person name="Woyke T."/>
        </authorList>
    </citation>
    <scope>NUCLEOTIDE SEQUENCE</scope>
    <source>
        <strain evidence="1">GVMAG-M-3300010158-13</strain>
    </source>
</reference>
<proteinExistence type="predicted"/>
<accession>A0A6C0B849</accession>
<name>A0A6C0B849_9ZZZZ</name>
<dbReference type="EMBL" id="MN739091">
    <property type="protein sequence ID" value="QHS88024.1"/>
    <property type="molecule type" value="Genomic_DNA"/>
</dbReference>
<organism evidence="1">
    <name type="scientific">viral metagenome</name>
    <dbReference type="NCBI Taxonomy" id="1070528"/>
    <lineage>
        <taxon>unclassified sequences</taxon>
        <taxon>metagenomes</taxon>
        <taxon>organismal metagenomes</taxon>
    </lineage>
</organism>